<gene>
    <name evidence="4" type="primary">SULT1C4-L4</name>
    <name evidence="4" type="ORF">Hamer_G011413</name>
</gene>
<evidence type="ECO:0000256" key="1">
    <source>
        <dbReference type="ARBA" id="ARBA00005771"/>
    </source>
</evidence>
<keyword evidence="2" id="KW-0808">Transferase</keyword>
<evidence type="ECO:0000256" key="2">
    <source>
        <dbReference type="ARBA" id="ARBA00022679"/>
    </source>
</evidence>
<dbReference type="Proteomes" id="UP000747542">
    <property type="component" value="Unassembled WGS sequence"/>
</dbReference>
<dbReference type="InterPro" id="IPR027417">
    <property type="entry name" value="P-loop_NTPase"/>
</dbReference>
<protein>
    <submittedName>
        <fullName evidence="4">Sulfotransferase 1C4-like 4</fullName>
    </submittedName>
</protein>
<dbReference type="PANTHER" id="PTHR11783">
    <property type="entry name" value="SULFOTRANSFERASE SULT"/>
    <property type="match status" value="1"/>
</dbReference>
<reference evidence="4" key="1">
    <citation type="journal article" date="2021" name="Sci. Adv.">
        <title>The American lobster genome reveals insights on longevity, neural, and immune adaptations.</title>
        <authorList>
            <person name="Polinski J.M."/>
            <person name="Zimin A.V."/>
            <person name="Clark K.F."/>
            <person name="Kohn A.B."/>
            <person name="Sadowski N."/>
            <person name="Timp W."/>
            <person name="Ptitsyn A."/>
            <person name="Khanna P."/>
            <person name="Romanova D.Y."/>
            <person name="Williams P."/>
            <person name="Greenwood S.J."/>
            <person name="Moroz L.L."/>
            <person name="Walt D.R."/>
            <person name="Bodnar A.G."/>
        </authorList>
    </citation>
    <scope>NUCLEOTIDE SEQUENCE</scope>
    <source>
        <strain evidence="4">GMGI-L3</strain>
    </source>
</reference>
<dbReference type="GO" id="GO:0008146">
    <property type="term" value="F:sulfotransferase activity"/>
    <property type="evidence" value="ECO:0007669"/>
    <property type="project" value="InterPro"/>
</dbReference>
<accession>A0A8J5JMD5</accession>
<name>A0A8J5JMD5_HOMAM</name>
<evidence type="ECO:0000259" key="3">
    <source>
        <dbReference type="Pfam" id="PF00685"/>
    </source>
</evidence>
<keyword evidence="5" id="KW-1185">Reference proteome</keyword>
<evidence type="ECO:0000313" key="4">
    <source>
        <dbReference type="EMBL" id="KAG7158741.1"/>
    </source>
</evidence>
<comment type="caution">
    <text evidence="4">The sequence shown here is derived from an EMBL/GenBank/DDBJ whole genome shotgun (WGS) entry which is preliminary data.</text>
</comment>
<organism evidence="4 5">
    <name type="scientific">Homarus americanus</name>
    <name type="common">American lobster</name>
    <dbReference type="NCBI Taxonomy" id="6706"/>
    <lineage>
        <taxon>Eukaryota</taxon>
        <taxon>Metazoa</taxon>
        <taxon>Ecdysozoa</taxon>
        <taxon>Arthropoda</taxon>
        <taxon>Crustacea</taxon>
        <taxon>Multicrustacea</taxon>
        <taxon>Malacostraca</taxon>
        <taxon>Eumalacostraca</taxon>
        <taxon>Eucarida</taxon>
        <taxon>Decapoda</taxon>
        <taxon>Pleocyemata</taxon>
        <taxon>Astacidea</taxon>
        <taxon>Nephropoidea</taxon>
        <taxon>Nephropidae</taxon>
        <taxon>Homarus</taxon>
    </lineage>
</organism>
<dbReference type="AlphaFoldDB" id="A0A8J5JMD5"/>
<comment type="similarity">
    <text evidence="1">Belongs to the sulfotransferase 1 family.</text>
</comment>
<dbReference type="SUPFAM" id="SSF52540">
    <property type="entry name" value="P-loop containing nucleoside triphosphate hydrolases"/>
    <property type="match status" value="1"/>
</dbReference>
<feature type="domain" description="Sulfotransferase" evidence="3">
    <location>
        <begin position="71"/>
        <end position="267"/>
    </location>
</feature>
<dbReference type="EMBL" id="JAHLQT010034478">
    <property type="protein sequence ID" value="KAG7158741.1"/>
    <property type="molecule type" value="Genomic_DNA"/>
</dbReference>
<sequence>MPFLGCCKKRNTMSLASGHNLVSLEGEELARQERDWQGYSEGIVRLHPGRWLFPSTFKRFADEYYNFKLKPDDVVLLTWPKCGTTWLQEIMWTMRYNPDLNNPMAAAPVNARVPFLEEPENGVFLQMCELAPEPRTFKSHLALPLLPTDLLKTSKAVYMARNPKDAVVSFFHHSRIFKNHDFKGTFEEFVQYFLDDDCVYGPYWLHLKEAWKQRKNPNLHFMFFEDLKNNNMEELKKLDKFLGTNLSQEQLDNVAHYTSFAEMKARKVGDWKGKYTPELEAKMDKWIKKNLGDFGIEFKYGV</sequence>
<dbReference type="Pfam" id="PF00685">
    <property type="entry name" value="Sulfotransfer_1"/>
    <property type="match status" value="1"/>
</dbReference>
<evidence type="ECO:0000313" key="5">
    <source>
        <dbReference type="Proteomes" id="UP000747542"/>
    </source>
</evidence>
<dbReference type="Gene3D" id="3.40.50.300">
    <property type="entry name" value="P-loop containing nucleotide triphosphate hydrolases"/>
    <property type="match status" value="1"/>
</dbReference>
<proteinExistence type="inferred from homology"/>
<dbReference type="InterPro" id="IPR000863">
    <property type="entry name" value="Sulfotransferase_dom"/>
</dbReference>